<dbReference type="InterPro" id="IPR015373">
    <property type="entry name" value="Interferon/interleukin_rcp_dom"/>
</dbReference>
<dbReference type="InterPro" id="IPR050650">
    <property type="entry name" value="Type-II_Cytokine-TF_Rcpt"/>
</dbReference>
<evidence type="ECO:0000313" key="5">
    <source>
        <dbReference type="Proteomes" id="UP000593565"/>
    </source>
</evidence>
<dbReference type="InterPro" id="IPR013783">
    <property type="entry name" value="Ig-like_fold"/>
</dbReference>
<evidence type="ECO:0000259" key="3">
    <source>
        <dbReference type="PROSITE" id="PS50853"/>
    </source>
</evidence>
<reference evidence="4 5" key="1">
    <citation type="submission" date="2020-02" db="EMBL/GenBank/DDBJ databases">
        <title>A chromosome-scale genome assembly of the black bullhead catfish (Ameiurus melas).</title>
        <authorList>
            <person name="Wen M."/>
            <person name="Zham M."/>
            <person name="Cabau C."/>
            <person name="Klopp C."/>
            <person name="Donnadieu C."/>
            <person name="Roques C."/>
            <person name="Bouchez O."/>
            <person name="Lampietro C."/>
            <person name="Jouanno E."/>
            <person name="Herpin A."/>
            <person name="Louis A."/>
            <person name="Berthelot C."/>
            <person name="Parey E."/>
            <person name="Roest-Crollius H."/>
            <person name="Braasch I."/>
            <person name="Postlethwait J."/>
            <person name="Robinson-Rechavi M."/>
            <person name="Echchiki A."/>
            <person name="Begum T."/>
            <person name="Montfort J."/>
            <person name="Schartl M."/>
            <person name="Bobe J."/>
            <person name="Guiguen Y."/>
        </authorList>
    </citation>
    <scope>NUCLEOTIDE SEQUENCE [LARGE SCALE GENOMIC DNA]</scope>
    <source>
        <strain evidence="4">M_S1</strain>
        <tissue evidence="4">Blood</tissue>
    </source>
</reference>
<dbReference type="PANTHER" id="PTHR20859:SF85">
    <property type="entry name" value="INTERFERON ALPHA_BETA RECEPTOR 1 ISOFORM X1"/>
    <property type="match status" value="1"/>
</dbReference>
<accession>A0A7J6AVQ5</accession>
<protein>
    <recommendedName>
        <fullName evidence="3">Fibronectin type-III domain-containing protein</fullName>
    </recommendedName>
</protein>
<keyword evidence="2" id="KW-0472">Membrane</keyword>
<dbReference type="Proteomes" id="UP000593565">
    <property type="component" value="Unassembled WGS sequence"/>
</dbReference>
<dbReference type="PANTHER" id="PTHR20859">
    <property type="entry name" value="INTERFERON/INTERLEUKIN RECEPTOR"/>
    <property type="match status" value="1"/>
</dbReference>
<organism evidence="4 5">
    <name type="scientific">Ameiurus melas</name>
    <name type="common">Black bullhead</name>
    <name type="synonym">Silurus melas</name>
    <dbReference type="NCBI Taxonomy" id="219545"/>
    <lineage>
        <taxon>Eukaryota</taxon>
        <taxon>Metazoa</taxon>
        <taxon>Chordata</taxon>
        <taxon>Craniata</taxon>
        <taxon>Vertebrata</taxon>
        <taxon>Euteleostomi</taxon>
        <taxon>Actinopterygii</taxon>
        <taxon>Neopterygii</taxon>
        <taxon>Teleostei</taxon>
        <taxon>Ostariophysi</taxon>
        <taxon>Siluriformes</taxon>
        <taxon>Ictaluridae</taxon>
        <taxon>Ameiurus</taxon>
    </lineage>
</organism>
<evidence type="ECO:0000313" key="4">
    <source>
        <dbReference type="EMBL" id="KAF4086706.1"/>
    </source>
</evidence>
<keyword evidence="5" id="KW-1185">Reference proteome</keyword>
<keyword evidence="2" id="KW-0812">Transmembrane</keyword>
<gene>
    <name evidence="4" type="ORF">AMELA_G00087390</name>
</gene>
<dbReference type="Gene3D" id="2.60.40.10">
    <property type="entry name" value="Immunoglobulins"/>
    <property type="match status" value="2"/>
</dbReference>
<feature type="transmembrane region" description="Helical" evidence="2">
    <location>
        <begin position="273"/>
        <end position="299"/>
    </location>
</feature>
<sequence length="423" mass="48107">MRMGGKKKKKVRASILKHNLSDVTLFLRDRTVCLYRINMELLGVLRVSVRLLCCVSVVCAVLPVPQNVILQTCNMNYVLKWDWDPNQAPDDANNVTFTAQYLAKFKASWPKHKQGWKLMCESTPEHVCDFSSVRLHYLGMWLLRLRAQSGQNVSSWVKIVFCPDRDAVLGPPSAVNVTLVNGLLQVAISDPQTITNGSMKEYLPNMYYFIQYWKKSSSTQPNNLTSANNLVVLPELESWTWYCVRVQSMDDFYRKTSVFSPTYCTQTGGQTPYWQIVLYFLLSLGLSFLVLLVLSMCIFRVVKVVKNTFYPAVPLPQHIQEYLDLGSSDLPRLLSAEPELEICCDRLGLLTPVTEVILEVHMPPETSQHRDRTRSRHSSCDSGVYSTEGSGPRHSELREVSVEKPGRKVQIEELDEGVQDVCV</sequence>
<proteinExistence type="predicted"/>
<evidence type="ECO:0000256" key="1">
    <source>
        <dbReference type="SAM" id="MobiDB-lite"/>
    </source>
</evidence>
<dbReference type="EMBL" id="JAAGNN010000007">
    <property type="protein sequence ID" value="KAF4086706.1"/>
    <property type="molecule type" value="Genomic_DNA"/>
</dbReference>
<dbReference type="PROSITE" id="PS50853">
    <property type="entry name" value="FN3"/>
    <property type="match status" value="1"/>
</dbReference>
<dbReference type="OrthoDB" id="9944680at2759"/>
<dbReference type="GO" id="GO:0005886">
    <property type="term" value="C:plasma membrane"/>
    <property type="evidence" value="ECO:0007669"/>
    <property type="project" value="TreeGrafter"/>
</dbReference>
<dbReference type="InterPro" id="IPR003961">
    <property type="entry name" value="FN3_dom"/>
</dbReference>
<feature type="compositionally biased region" description="Basic and acidic residues" evidence="1">
    <location>
        <begin position="391"/>
        <end position="403"/>
    </location>
</feature>
<dbReference type="Pfam" id="PF01108">
    <property type="entry name" value="Tissue_fac"/>
    <property type="match status" value="1"/>
</dbReference>
<dbReference type="Pfam" id="PF09294">
    <property type="entry name" value="Interfer-bind"/>
    <property type="match status" value="1"/>
</dbReference>
<name>A0A7J6AVQ5_AMEME</name>
<dbReference type="InterPro" id="IPR036116">
    <property type="entry name" value="FN3_sf"/>
</dbReference>
<dbReference type="GO" id="GO:0004904">
    <property type="term" value="F:interferon receptor activity"/>
    <property type="evidence" value="ECO:0007669"/>
    <property type="project" value="TreeGrafter"/>
</dbReference>
<keyword evidence="2" id="KW-1133">Transmembrane helix</keyword>
<dbReference type="SUPFAM" id="SSF49265">
    <property type="entry name" value="Fibronectin type III"/>
    <property type="match status" value="2"/>
</dbReference>
<dbReference type="AlphaFoldDB" id="A0A7J6AVQ5"/>
<feature type="domain" description="Fibronectin type-III" evidence="3">
    <location>
        <begin position="171"/>
        <end position="270"/>
    </location>
</feature>
<feature type="compositionally biased region" description="Polar residues" evidence="1">
    <location>
        <begin position="380"/>
        <end position="389"/>
    </location>
</feature>
<evidence type="ECO:0000256" key="2">
    <source>
        <dbReference type="SAM" id="Phobius"/>
    </source>
</evidence>
<comment type="caution">
    <text evidence="4">The sequence shown here is derived from an EMBL/GenBank/DDBJ whole genome shotgun (WGS) entry which is preliminary data.</text>
</comment>
<feature type="region of interest" description="Disordered" evidence="1">
    <location>
        <begin position="362"/>
        <end position="403"/>
    </location>
</feature>